<reference evidence="2 3" key="3">
    <citation type="journal article" date="2013" name="Rice">
        <title>Improvement of the Oryza sativa Nipponbare reference genome using next generation sequence and optical map data.</title>
        <authorList>
            <person name="Kawahara Y."/>
            <person name="de la Bastide M."/>
            <person name="Hamilton J.P."/>
            <person name="Kanamori H."/>
            <person name="McCombie W.R."/>
            <person name="Ouyang S."/>
            <person name="Schwartz D.C."/>
            <person name="Tanaka T."/>
            <person name="Wu J."/>
            <person name="Zhou S."/>
            <person name="Childs K.L."/>
            <person name="Davidson R.M."/>
            <person name="Lin H."/>
            <person name="Quesada-Ocampo L."/>
            <person name="Vaillancourt B."/>
            <person name="Sakai H."/>
            <person name="Lee S.S."/>
            <person name="Kim J."/>
            <person name="Numa H."/>
            <person name="Itoh T."/>
            <person name="Buell C.R."/>
            <person name="Matsumoto T."/>
        </authorList>
    </citation>
    <scope>NUCLEOTIDE SEQUENCE [LARGE SCALE GENOMIC DNA]</scope>
    <source>
        <strain evidence="3">cv. Nipponbare</strain>
    </source>
</reference>
<reference evidence="3" key="1">
    <citation type="journal article" date="2005" name="Nature">
        <title>The map-based sequence of the rice genome.</title>
        <authorList>
            <consortium name="International rice genome sequencing project (IRGSP)"/>
            <person name="Matsumoto T."/>
            <person name="Wu J."/>
            <person name="Kanamori H."/>
            <person name="Katayose Y."/>
            <person name="Fujisawa M."/>
            <person name="Namiki N."/>
            <person name="Mizuno H."/>
            <person name="Yamamoto K."/>
            <person name="Antonio B.A."/>
            <person name="Baba T."/>
            <person name="Sakata K."/>
            <person name="Nagamura Y."/>
            <person name="Aoki H."/>
            <person name="Arikawa K."/>
            <person name="Arita K."/>
            <person name="Bito T."/>
            <person name="Chiden Y."/>
            <person name="Fujitsuka N."/>
            <person name="Fukunaka R."/>
            <person name="Hamada M."/>
            <person name="Harada C."/>
            <person name="Hayashi A."/>
            <person name="Hijishita S."/>
            <person name="Honda M."/>
            <person name="Hosokawa S."/>
            <person name="Ichikawa Y."/>
            <person name="Idonuma A."/>
            <person name="Iijima M."/>
            <person name="Ikeda M."/>
            <person name="Ikeno M."/>
            <person name="Ito K."/>
            <person name="Ito S."/>
            <person name="Ito T."/>
            <person name="Ito Y."/>
            <person name="Ito Y."/>
            <person name="Iwabuchi A."/>
            <person name="Kamiya K."/>
            <person name="Karasawa W."/>
            <person name="Kurita K."/>
            <person name="Katagiri S."/>
            <person name="Kikuta A."/>
            <person name="Kobayashi H."/>
            <person name="Kobayashi N."/>
            <person name="Machita K."/>
            <person name="Maehara T."/>
            <person name="Masukawa M."/>
            <person name="Mizubayashi T."/>
            <person name="Mukai Y."/>
            <person name="Nagasaki H."/>
            <person name="Nagata Y."/>
            <person name="Naito S."/>
            <person name="Nakashima M."/>
            <person name="Nakama Y."/>
            <person name="Nakamichi Y."/>
            <person name="Nakamura M."/>
            <person name="Meguro A."/>
            <person name="Negishi M."/>
            <person name="Ohta I."/>
            <person name="Ohta T."/>
            <person name="Okamoto M."/>
            <person name="Ono N."/>
            <person name="Saji S."/>
            <person name="Sakaguchi M."/>
            <person name="Sakai K."/>
            <person name="Shibata M."/>
            <person name="Shimokawa T."/>
            <person name="Song J."/>
            <person name="Takazaki Y."/>
            <person name="Terasawa K."/>
            <person name="Tsugane M."/>
            <person name="Tsuji K."/>
            <person name="Ueda S."/>
            <person name="Waki K."/>
            <person name="Yamagata H."/>
            <person name="Yamamoto M."/>
            <person name="Yamamoto S."/>
            <person name="Yamane H."/>
            <person name="Yoshiki S."/>
            <person name="Yoshihara R."/>
            <person name="Yukawa K."/>
            <person name="Zhong H."/>
            <person name="Yano M."/>
            <person name="Yuan Q."/>
            <person name="Ouyang S."/>
            <person name="Liu J."/>
            <person name="Jones K.M."/>
            <person name="Gansberger K."/>
            <person name="Moffat K."/>
            <person name="Hill J."/>
            <person name="Bera J."/>
            <person name="Fadrosh D."/>
            <person name="Jin S."/>
            <person name="Johri S."/>
            <person name="Kim M."/>
            <person name="Overton L."/>
            <person name="Reardon M."/>
            <person name="Tsitrin T."/>
            <person name="Vuong H."/>
            <person name="Weaver B."/>
            <person name="Ciecko A."/>
            <person name="Tallon L."/>
            <person name="Jackson J."/>
            <person name="Pai G."/>
            <person name="Aken S.V."/>
            <person name="Utterback T."/>
            <person name="Reidmuller S."/>
            <person name="Feldblyum T."/>
            <person name="Hsiao J."/>
            <person name="Zismann V."/>
            <person name="Iobst S."/>
            <person name="de Vazeille A.R."/>
            <person name="Buell C.R."/>
            <person name="Ying K."/>
            <person name="Li Y."/>
            <person name="Lu T."/>
            <person name="Huang Y."/>
            <person name="Zhao Q."/>
            <person name="Feng Q."/>
            <person name="Zhang L."/>
            <person name="Zhu J."/>
            <person name="Weng Q."/>
            <person name="Mu J."/>
            <person name="Lu Y."/>
            <person name="Fan D."/>
            <person name="Liu Y."/>
            <person name="Guan J."/>
            <person name="Zhang Y."/>
            <person name="Yu S."/>
            <person name="Liu X."/>
            <person name="Zhang Y."/>
            <person name="Hong G."/>
            <person name="Han B."/>
            <person name="Choisne N."/>
            <person name="Demange N."/>
            <person name="Orjeda G."/>
            <person name="Samain S."/>
            <person name="Cattolico L."/>
            <person name="Pelletier E."/>
            <person name="Couloux A."/>
            <person name="Segurens B."/>
            <person name="Wincker P."/>
            <person name="D'Hont A."/>
            <person name="Scarpelli C."/>
            <person name="Weissenbach J."/>
            <person name="Salanoubat M."/>
            <person name="Quetier F."/>
            <person name="Yu Y."/>
            <person name="Kim H.R."/>
            <person name="Rambo T."/>
            <person name="Currie J."/>
            <person name="Collura K."/>
            <person name="Luo M."/>
            <person name="Yang T."/>
            <person name="Ammiraju J.S.S."/>
            <person name="Engler F."/>
            <person name="Soderlund C."/>
            <person name="Wing R.A."/>
            <person name="Palmer L.E."/>
            <person name="de la Bastide M."/>
            <person name="Spiegel L."/>
            <person name="Nascimento L."/>
            <person name="Zutavern T."/>
            <person name="O'Shaughnessy A."/>
            <person name="Dike S."/>
            <person name="Dedhia N."/>
            <person name="Preston R."/>
            <person name="Balija V."/>
            <person name="McCombie W.R."/>
            <person name="Chow T."/>
            <person name="Chen H."/>
            <person name="Chung M."/>
            <person name="Chen C."/>
            <person name="Shaw J."/>
            <person name="Wu H."/>
            <person name="Hsiao K."/>
            <person name="Chao Y."/>
            <person name="Chu M."/>
            <person name="Cheng C."/>
            <person name="Hour A."/>
            <person name="Lee P."/>
            <person name="Lin S."/>
            <person name="Lin Y."/>
            <person name="Liou J."/>
            <person name="Liu S."/>
            <person name="Hsing Y."/>
            <person name="Raghuvanshi S."/>
            <person name="Mohanty A."/>
            <person name="Bharti A.K."/>
            <person name="Gaur A."/>
            <person name="Gupta V."/>
            <person name="Kumar D."/>
            <person name="Ravi V."/>
            <person name="Vij S."/>
            <person name="Kapur A."/>
            <person name="Khurana P."/>
            <person name="Khurana P."/>
            <person name="Khurana J.P."/>
            <person name="Tyagi A.K."/>
            <person name="Gaikwad K."/>
            <person name="Singh A."/>
            <person name="Dalal V."/>
            <person name="Srivastava S."/>
            <person name="Dixit A."/>
            <person name="Pal A.K."/>
            <person name="Ghazi I.A."/>
            <person name="Yadav M."/>
            <person name="Pandit A."/>
            <person name="Bhargava A."/>
            <person name="Sureshbabu K."/>
            <person name="Batra K."/>
            <person name="Sharma T.R."/>
            <person name="Mohapatra T."/>
            <person name="Singh N.K."/>
            <person name="Messing J."/>
            <person name="Nelson A.B."/>
            <person name="Fuks G."/>
            <person name="Kavchok S."/>
            <person name="Keizer G."/>
            <person name="Linton E."/>
            <person name="Llaca V."/>
            <person name="Song R."/>
            <person name="Tanyolac B."/>
            <person name="Young S."/>
            <person name="Ho-Il K."/>
            <person name="Hahn J.H."/>
            <person name="Sangsakoo G."/>
            <person name="Vanavichit A."/>
            <person name="de Mattos Luiz.A.T."/>
            <person name="Zimmer P.D."/>
            <person name="Malone G."/>
            <person name="Dellagostin O."/>
            <person name="de Oliveira A.C."/>
            <person name="Bevan M."/>
            <person name="Bancroft I."/>
            <person name="Minx P."/>
            <person name="Cordum H."/>
            <person name="Wilson R."/>
            <person name="Cheng Z."/>
            <person name="Jin W."/>
            <person name="Jiang J."/>
            <person name="Leong S.A."/>
            <person name="Iwama H."/>
            <person name="Gojobori T."/>
            <person name="Itoh T."/>
            <person name="Niimura Y."/>
            <person name="Fujii Y."/>
            <person name="Habara T."/>
            <person name="Sakai H."/>
            <person name="Sato Y."/>
            <person name="Wilson G."/>
            <person name="Kumar K."/>
            <person name="McCouch S."/>
            <person name="Juretic N."/>
            <person name="Hoen D."/>
            <person name="Wright S."/>
            <person name="Bruskiewich R."/>
            <person name="Bureau T."/>
            <person name="Miyao A."/>
            <person name="Hirochika H."/>
            <person name="Nishikawa T."/>
            <person name="Kadowaki K."/>
            <person name="Sugiura M."/>
            <person name="Burr B."/>
            <person name="Sasaki T."/>
        </authorList>
    </citation>
    <scope>NUCLEOTIDE SEQUENCE [LARGE SCALE GENOMIC DNA]</scope>
    <source>
        <strain evidence="3">cv. Nipponbare</strain>
    </source>
</reference>
<keyword evidence="3" id="KW-1185">Reference proteome</keyword>
<gene>
    <name evidence="2" type="ordered locus">Os01g0744550</name>
    <name evidence="2" type="ORF">OSNPB_010744550</name>
</gene>
<dbReference type="EMBL" id="AP014957">
    <property type="protein sequence ID" value="BAS74308.1"/>
    <property type="molecule type" value="Genomic_DNA"/>
</dbReference>
<feature type="region of interest" description="Disordered" evidence="1">
    <location>
        <begin position="1"/>
        <end position="28"/>
    </location>
</feature>
<feature type="compositionally biased region" description="Polar residues" evidence="1">
    <location>
        <begin position="1"/>
        <end position="10"/>
    </location>
</feature>
<evidence type="ECO:0000313" key="2">
    <source>
        <dbReference type="EMBL" id="BAS74308.1"/>
    </source>
</evidence>
<protein>
    <submittedName>
        <fullName evidence="2">Os01g0744550 protein</fullName>
    </submittedName>
</protein>
<reference evidence="2 3" key="2">
    <citation type="journal article" date="2013" name="Plant Cell Physiol.">
        <title>Rice Annotation Project Database (RAP-DB): an integrative and interactive database for rice genomics.</title>
        <authorList>
            <person name="Sakai H."/>
            <person name="Lee S.S."/>
            <person name="Tanaka T."/>
            <person name="Numa H."/>
            <person name="Kim J."/>
            <person name="Kawahara Y."/>
            <person name="Wakimoto H."/>
            <person name="Yang C.C."/>
            <person name="Iwamoto M."/>
            <person name="Abe T."/>
            <person name="Yamada Y."/>
            <person name="Muto A."/>
            <person name="Inokuchi H."/>
            <person name="Ikemura T."/>
            <person name="Matsumoto T."/>
            <person name="Sasaki T."/>
            <person name="Itoh T."/>
        </authorList>
    </citation>
    <scope>NUCLEOTIDE SEQUENCE [LARGE SCALE GENOMIC DNA]</scope>
    <source>
        <strain evidence="3">cv. Nipponbare</strain>
    </source>
</reference>
<evidence type="ECO:0000256" key="1">
    <source>
        <dbReference type="SAM" id="MobiDB-lite"/>
    </source>
</evidence>
<feature type="compositionally biased region" description="Low complexity" evidence="1">
    <location>
        <begin position="13"/>
        <end position="28"/>
    </location>
</feature>
<proteinExistence type="predicted"/>
<dbReference type="PaxDb" id="39947-A0A0P0V871"/>
<dbReference type="AlphaFoldDB" id="A0A0P0V871"/>
<organism evidence="2 3">
    <name type="scientific">Oryza sativa subsp. japonica</name>
    <name type="common">Rice</name>
    <dbReference type="NCBI Taxonomy" id="39947"/>
    <lineage>
        <taxon>Eukaryota</taxon>
        <taxon>Viridiplantae</taxon>
        <taxon>Streptophyta</taxon>
        <taxon>Embryophyta</taxon>
        <taxon>Tracheophyta</taxon>
        <taxon>Spermatophyta</taxon>
        <taxon>Magnoliopsida</taxon>
        <taxon>Liliopsida</taxon>
        <taxon>Poales</taxon>
        <taxon>Poaceae</taxon>
        <taxon>BOP clade</taxon>
        <taxon>Oryzoideae</taxon>
        <taxon>Oryzeae</taxon>
        <taxon>Oryzinae</taxon>
        <taxon>Oryza</taxon>
        <taxon>Oryza sativa</taxon>
    </lineage>
</organism>
<dbReference type="InParanoid" id="A0A0P0V871"/>
<dbReference type="Proteomes" id="UP000059680">
    <property type="component" value="Chromosome 1"/>
</dbReference>
<accession>A0A0P0V871</accession>
<evidence type="ECO:0000313" key="3">
    <source>
        <dbReference type="Proteomes" id="UP000059680"/>
    </source>
</evidence>
<sequence>MLGSHLSSGTEGAELSAAPSEFPESAAPSTTMAASSALLSVDWTSTSVSTTSAPISFLRSTTTFSSFSAPPSSSSPLTSLEETSGLLALASTLDESTGGEGLIFSILIRSRGGCLLFLSF</sequence>
<name>A0A0P0V871_ORYSJ</name>
<dbReference type="Gramene" id="Os01t0744550-00">
    <property type="protein sequence ID" value="Os01t0744550-00"/>
    <property type="gene ID" value="Os01g0744550"/>
</dbReference>